<feature type="compositionally biased region" description="Polar residues" evidence="6">
    <location>
        <begin position="861"/>
        <end position="870"/>
    </location>
</feature>
<feature type="region of interest" description="Disordered" evidence="6">
    <location>
        <begin position="811"/>
        <end position="872"/>
    </location>
</feature>
<evidence type="ECO:0000313" key="8">
    <source>
        <dbReference type="EMBL" id="CAI6341476.1"/>
    </source>
</evidence>
<feature type="region of interest" description="Disordered" evidence="6">
    <location>
        <begin position="1529"/>
        <end position="1561"/>
    </location>
</feature>
<feature type="region of interest" description="Disordered" evidence="6">
    <location>
        <begin position="495"/>
        <end position="548"/>
    </location>
</feature>
<protein>
    <submittedName>
        <fullName evidence="8">Uncharacterized protein</fullName>
    </submittedName>
</protein>
<dbReference type="OrthoDB" id="5430750at2759"/>
<keyword evidence="4 7" id="KW-0472">Membrane</keyword>
<comment type="caution">
    <text evidence="8">The sequence shown here is derived from an EMBL/GenBank/DDBJ whole genome shotgun (WGS) entry which is preliminary data.</text>
</comment>
<evidence type="ECO:0000256" key="6">
    <source>
        <dbReference type="SAM" id="MobiDB-lite"/>
    </source>
</evidence>
<organism evidence="8 9">
    <name type="scientific">Periconia digitata</name>
    <dbReference type="NCBI Taxonomy" id="1303443"/>
    <lineage>
        <taxon>Eukaryota</taxon>
        <taxon>Fungi</taxon>
        <taxon>Dikarya</taxon>
        <taxon>Ascomycota</taxon>
        <taxon>Pezizomycotina</taxon>
        <taxon>Dothideomycetes</taxon>
        <taxon>Pleosporomycetidae</taxon>
        <taxon>Pleosporales</taxon>
        <taxon>Massarineae</taxon>
        <taxon>Periconiaceae</taxon>
        <taxon>Periconia</taxon>
    </lineage>
</organism>
<dbReference type="GO" id="GO:0000287">
    <property type="term" value="F:magnesium ion binding"/>
    <property type="evidence" value="ECO:0007669"/>
    <property type="project" value="TreeGrafter"/>
</dbReference>
<keyword evidence="2 7" id="KW-0812">Transmembrane</keyword>
<gene>
    <name evidence="8" type="ORF">PDIGIT_LOCUS14673</name>
</gene>
<proteinExistence type="predicted"/>
<accession>A0A9W4USF6</accession>
<name>A0A9W4USF6_9PLEO</name>
<dbReference type="InterPro" id="IPR002523">
    <property type="entry name" value="MgTranspt_CorA/ZnTranspt_ZntB"/>
</dbReference>
<dbReference type="Gene3D" id="1.20.58.340">
    <property type="entry name" value="Magnesium transport protein CorA, transmembrane region"/>
    <property type="match status" value="1"/>
</dbReference>
<evidence type="ECO:0000256" key="7">
    <source>
        <dbReference type="SAM" id="Phobius"/>
    </source>
</evidence>
<keyword evidence="9" id="KW-1185">Reference proteome</keyword>
<feature type="compositionally biased region" description="Basic and acidic residues" evidence="6">
    <location>
        <begin position="500"/>
        <end position="511"/>
    </location>
</feature>
<dbReference type="PANTHER" id="PTHR46494:SF1">
    <property type="entry name" value="CORA FAMILY METAL ION TRANSPORTER (EUROFUNG)"/>
    <property type="match status" value="1"/>
</dbReference>
<evidence type="ECO:0000256" key="1">
    <source>
        <dbReference type="ARBA" id="ARBA00004651"/>
    </source>
</evidence>
<dbReference type="Proteomes" id="UP001152607">
    <property type="component" value="Unassembled WGS sequence"/>
</dbReference>
<evidence type="ECO:0000256" key="5">
    <source>
        <dbReference type="SAM" id="Coils"/>
    </source>
</evidence>
<feature type="compositionally biased region" description="Basic and acidic residues" evidence="6">
    <location>
        <begin position="606"/>
        <end position="615"/>
    </location>
</feature>
<evidence type="ECO:0000256" key="2">
    <source>
        <dbReference type="ARBA" id="ARBA00022692"/>
    </source>
</evidence>
<keyword evidence="3 7" id="KW-1133">Transmembrane helix</keyword>
<dbReference type="GO" id="GO:0005886">
    <property type="term" value="C:plasma membrane"/>
    <property type="evidence" value="ECO:0007669"/>
    <property type="project" value="UniProtKB-SubCell"/>
</dbReference>
<feature type="compositionally biased region" description="Basic and acidic residues" evidence="6">
    <location>
        <begin position="577"/>
        <end position="590"/>
    </location>
</feature>
<dbReference type="EMBL" id="CAOQHR010000012">
    <property type="protein sequence ID" value="CAI6341476.1"/>
    <property type="molecule type" value="Genomic_DNA"/>
</dbReference>
<feature type="transmembrane region" description="Helical" evidence="7">
    <location>
        <begin position="1424"/>
        <end position="1448"/>
    </location>
</feature>
<feature type="region of interest" description="Disordered" evidence="6">
    <location>
        <begin position="573"/>
        <end position="622"/>
    </location>
</feature>
<feature type="coiled-coil region" evidence="5">
    <location>
        <begin position="633"/>
        <end position="660"/>
    </location>
</feature>
<sequence>MPPTTYAPTSYTAETSDYESDDDLILKIDLNNAASHQAIYTAKRATTNFRRRDEYRQESLGIVASTLYRDDDGMSLRVITSPKKSDPDEQTSTRERWVHLQTEGIDFERYEHFVMNILLQHNAELIPVVLYLLRKIRHEYEESSAYGCYIKPGTTLRCDGMDQSKRDKPDLSAIFMSVPYFDIGKWKPPNAPDESLHLPRGLFQSWYTQEAAMDRDGDQMFRKFKGVKAHEYLRVPQLWALVLNSEIIITCGPSALSDTFKEHIDFVEEASLLSNGPSLVQITDYQRRVTYLPIARCKTFLNLRQSIKECLEDSGIDLDDVLLHLGDTTDEIKGKEWPAIIKAETSVIVRVRIRLRNTPAIVSLDDSRLIETAGLSSEDEDEASENKMALIIRDPSKEWPHSATQYAARVQKADAALKRLATEGYIVNQTASLAPGNDEIGAKQPTVFKRPSKVGSNSSVETDSEKPDDKEEHSRPIDVDTVSASYSDITGLIAGTQSSHSRDESLDEGKLDSVPGVLHGDDNNDDLSGEERRPSTTSEDQESSRLNRAETFQPTVESDAEGSQKHSSIHAWIDSLPEEKPKESSNRRSESVASKKTTLPSVSNTNEDKISRDNSEVEVTVGDSEKGLRQVVKEEITAALKRDEDQKRTEEEKLDALMRERLARFGFQENQIQAMVDPTKHISEPGRTPANPLRLNQPPTYTRIQKKYLDIETLKYYDLPYEINVDDGYITILREMSQKESEILFEHTRRLRERRGGFDKLLIEENANTRSSSAPWRNLRTAKKFSSRKKAAKRFDEDFYLADRSKSIWEPESGKNWSDDQGLEHNKDTVPPTENTDLKANPEVPPFLAWPTTFSDETDESTASKNNALRRNNEEDLTQLTLAAINKHITKTRSDGSDIPISTHHPFLAVYKSGVAFIDVPELTFISMSSKMGPINDLAQEKEQHKTTLLEMGDEFDFFQTLIRRDGGGEQVNTASDVPGVSKGKLKVSAKAPRRRVVQWQLSALVSERDSFTSTLQQLIDQFVPSYYPHPLLRRCWGSLDAIKEEIEGLFAENEAHRRKEMNDDSALIYVVRDIPFKDYFSKNQLEGLLVDVDKCPTCVRGTQHADIDDAYQHLHQSHAKGTGPVTDSRRIRLGHWLVSTAGMELERLNTEMLQLIQSLHNRALKLLTKSIDIRNSVVGENNEKDRKFLLPAALVKAAERIFQFIYTALYTVRFLRQQKQGTAALTGGPSIQTQDNLALADHYGAAADNQLSKAQNELMLMAYTGSTDGTSVVHYITSTPETTILIGILHLLTRDVYGDSQIQDLYRSHLSSLRYGAIKNPSKRIFRELFLMEEELEIVESVLTQQLNAMQGLQRLLNNRSYRITDRMRVNNFERLEQAAFRAYEVEHRDVGRDIKKIQSQITKTAQVLRYNLEIAEEGQSKAILVFTLVTIIFLPLSFVAGLFGMNTRDIRDLDYDQSLFWAVALPLTALIGGISLLVAYGRLDERFEELSQSLREKKGHRSHLPDLSIIRRSRDEEDVDMMESKALSSAGAARSRKTARRSTIVVKPAKKRLPKPSRR</sequence>
<reference evidence="8" key="1">
    <citation type="submission" date="2023-01" db="EMBL/GenBank/DDBJ databases">
        <authorList>
            <person name="Van Ghelder C."/>
            <person name="Rancurel C."/>
        </authorList>
    </citation>
    <scope>NUCLEOTIDE SEQUENCE</scope>
    <source>
        <strain evidence="8">CNCM I-4278</strain>
    </source>
</reference>
<evidence type="ECO:0000256" key="3">
    <source>
        <dbReference type="ARBA" id="ARBA00022989"/>
    </source>
</evidence>
<dbReference type="InterPro" id="IPR045863">
    <property type="entry name" value="CorA_TM1_TM2"/>
</dbReference>
<feature type="compositionally biased region" description="Basic and acidic residues" evidence="6">
    <location>
        <begin position="463"/>
        <end position="478"/>
    </location>
</feature>
<dbReference type="PANTHER" id="PTHR46494">
    <property type="entry name" value="CORA FAMILY METAL ION TRANSPORTER (EUROFUNG)"/>
    <property type="match status" value="1"/>
</dbReference>
<feature type="compositionally biased region" description="Polar residues" evidence="6">
    <location>
        <begin position="591"/>
        <end position="605"/>
    </location>
</feature>
<feature type="compositionally biased region" description="Basic residues" evidence="6">
    <location>
        <begin position="1550"/>
        <end position="1561"/>
    </location>
</feature>
<feature type="region of interest" description="Disordered" evidence="6">
    <location>
        <begin position="435"/>
        <end position="483"/>
    </location>
</feature>
<dbReference type="Pfam" id="PF01544">
    <property type="entry name" value="CorA"/>
    <property type="match status" value="1"/>
</dbReference>
<dbReference type="GO" id="GO:0050897">
    <property type="term" value="F:cobalt ion binding"/>
    <property type="evidence" value="ECO:0007669"/>
    <property type="project" value="TreeGrafter"/>
</dbReference>
<keyword evidence="5" id="KW-0175">Coiled coil</keyword>
<dbReference type="GO" id="GO:0015087">
    <property type="term" value="F:cobalt ion transmembrane transporter activity"/>
    <property type="evidence" value="ECO:0007669"/>
    <property type="project" value="TreeGrafter"/>
</dbReference>
<comment type="subcellular location">
    <subcellularLocation>
        <location evidence="1">Cell membrane</location>
        <topology evidence="1">Multi-pass membrane protein</topology>
    </subcellularLocation>
</comment>
<dbReference type="SUPFAM" id="SSF144083">
    <property type="entry name" value="Magnesium transport protein CorA, transmembrane region"/>
    <property type="match status" value="1"/>
</dbReference>
<feature type="transmembrane region" description="Helical" evidence="7">
    <location>
        <begin position="1460"/>
        <end position="1482"/>
    </location>
</feature>
<dbReference type="GO" id="GO:0015095">
    <property type="term" value="F:magnesium ion transmembrane transporter activity"/>
    <property type="evidence" value="ECO:0007669"/>
    <property type="project" value="TreeGrafter"/>
</dbReference>
<evidence type="ECO:0000313" key="9">
    <source>
        <dbReference type="Proteomes" id="UP001152607"/>
    </source>
</evidence>
<evidence type="ECO:0000256" key="4">
    <source>
        <dbReference type="ARBA" id="ARBA00023136"/>
    </source>
</evidence>